<evidence type="ECO:0000256" key="4">
    <source>
        <dbReference type="ARBA" id="ARBA00012269"/>
    </source>
</evidence>
<dbReference type="GO" id="GO:0004656">
    <property type="term" value="F:procollagen-proline 4-dioxygenase activity"/>
    <property type="evidence" value="ECO:0007669"/>
    <property type="project" value="UniProtKB-EC"/>
</dbReference>
<accession>A0AAN7K8M0</accession>
<dbReference type="GO" id="GO:0031418">
    <property type="term" value="F:L-ascorbic acid binding"/>
    <property type="evidence" value="ECO:0007669"/>
    <property type="project" value="InterPro"/>
</dbReference>
<reference evidence="18 19" key="1">
    <citation type="journal article" date="2023" name="Hortic Res">
        <title>Pangenome of water caltrop reveals structural variations and asymmetric subgenome divergence after allopolyploidization.</title>
        <authorList>
            <person name="Zhang X."/>
            <person name="Chen Y."/>
            <person name="Wang L."/>
            <person name="Yuan Y."/>
            <person name="Fang M."/>
            <person name="Shi L."/>
            <person name="Lu R."/>
            <person name="Comes H.P."/>
            <person name="Ma Y."/>
            <person name="Chen Y."/>
            <person name="Huang G."/>
            <person name="Zhou Y."/>
            <person name="Zheng Z."/>
            <person name="Qiu Y."/>
        </authorList>
    </citation>
    <scope>NUCLEOTIDE SEQUENCE [LARGE SCALE GENOMIC DNA]</scope>
    <source>
        <tissue evidence="18">Roots</tissue>
    </source>
</reference>
<evidence type="ECO:0000256" key="8">
    <source>
        <dbReference type="ARBA" id="ARBA00022964"/>
    </source>
</evidence>
<keyword evidence="14" id="KW-0325">Glycoprotein</keyword>
<comment type="catalytic activity">
    <reaction evidence="15">
        <text>L-prolyl-[collagen] + 2-oxoglutarate + O2 = trans-4-hydroxy-L-prolyl-[collagen] + succinate + CO2</text>
        <dbReference type="Rhea" id="RHEA:18945"/>
        <dbReference type="Rhea" id="RHEA-COMP:11676"/>
        <dbReference type="Rhea" id="RHEA-COMP:11680"/>
        <dbReference type="ChEBI" id="CHEBI:15379"/>
        <dbReference type="ChEBI" id="CHEBI:16526"/>
        <dbReference type="ChEBI" id="CHEBI:16810"/>
        <dbReference type="ChEBI" id="CHEBI:30031"/>
        <dbReference type="ChEBI" id="CHEBI:50342"/>
        <dbReference type="ChEBI" id="CHEBI:61965"/>
        <dbReference type="EC" id="1.14.11.2"/>
    </reaction>
</comment>
<keyword evidence="8" id="KW-0223">Dioxygenase</keyword>
<evidence type="ECO:0000256" key="15">
    <source>
        <dbReference type="ARBA" id="ARBA00049169"/>
    </source>
</evidence>
<evidence type="ECO:0000256" key="13">
    <source>
        <dbReference type="ARBA" id="ARBA00023136"/>
    </source>
</evidence>
<evidence type="ECO:0000256" key="6">
    <source>
        <dbReference type="ARBA" id="ARBA00022723"/>
    </source>
</evidence>
<gene>
    <name evidence="18" type="ORF">SAY87_029998</name>
</gene>
<evidence type="ECO:0000256" key="3">
    <source>
        <dbReference type="ARBA" id="ARBA00006511"/>
    </source>
</evidence>
<comment type="caution">
    <text evidence="18">The sequence shown here is derived from an EMBL/GenBank/DDBJ whole genome shotgun (WGS) entry which is preliminary data.</text>
</comment>
<evidence type="ECO:0000256" key="7">
    <source>
        <dbReference type="ARBA" id="ARBA00022824"/>
    </source>
</evidence>
<keyword evidence="12" id="KW-0408">Iron</keyword>
<evidence type="ECO:0000313" key="19">
    <source>
        <dbReference type="Proteomes" id="UP001345219"/>
    </source>
</evidence>
<comment type="cofactor">
    <cofactor evidence="1">
        <name>L-ascorbate</name>
        <dbReference type="ChEBI" id="CHEBI:38290"/>
    </cofactor>
</comment>
<evidence type="ECO:0000256" key="1">
    <source>
        <dbReference type="ARBA" id="ARBA00001961"/>
    </source>
</evidence>
<evidence type="ECO:0000256" key="9">
    <source>
        <dbReference type="ARBA" id="ARBA00022968"/>
    </source>
</evidence>
<dbReference type="AlphaFoldDB" id="A0AAN7K8M0"/>
<dbReference type="Gene3D" id="2.60.120.620">
    <property type="entry name" value="q2cbj1_9rhob like domain"/>
    <property type="match status" value="1"/>
</dbReference>
<dbReference type="EC" id="1.14.11.2" evidence="4"/>
<dbReference type="EMBL" id="JAXIOK010000009">
    <property type="protein sequence ID" value="KAK4762114.1"/>
    <property type="molecule type" value="Genomic_DNA"/>
</dbReference>
<protein>
    <recommendedName>
        <fullName evidence="4">procollagen-proline 4-dioxygenase</fullName>
        <ecNumber evidence="4">1.14.11.2</ecNumber>
    </recommendedName>
</protein>
<dbReference type="InterPro" id="IPR044862">
    <property type="entry name" value="Pro_4_hyd_alph_FE2OG_OXY"/>
</dbReference>
<evidence type="ECO:0000256" key="12">
    <source>
        <dbReference type="ARBA" id="ARBA00023004"/>
    </source>
</evidence>
<dbReference type="FunFam" id="2.60.120.620:FF:000002">
    <property type="entry name" value="Prolyl 4-hydroxylase 4"/>
    <property type="match status" value="1"/>
</dbReference>
<dbReference type="InterPro" id="IPR045054">
    <property type="entry name" value="P4HA-like"/>
</dbReference>
<keyword evidence="11" id="KW-0560">Oxidoreductase</keyword>
<dbReference type="InterPro" id="IPR006620">
    <property type="entry name" value="Pro_4_hyd_alph"/>
</dbReference>
<evidence type="ECO:0000256" key="2">
    <source>
        <dbReference type="ARBA" id="ARBA00004648"/>
    </source>
</evidence>
<evidence type="ECO:0000259" key="17">
    <source>
        <dbReference type="PROSITE" id="PS51471"/>
    </source>
</evidence>
<dbReference type="PANTHER" id="PTHR10869:SF246">
    <property type="entry name" value="TRANSMEMBRANE PROLYL 4-HYDROXYLASE"/>
    <property type="match status" value="1"/>
</dbReference>
<dbReference type="GO" id="GO:0005789">
    <property type="term" value="C:endoplasmic reticulum membrane"/>
    <property type="evidence" value="ECO:0007669"/>
    <property type="project" value="UniProtKB-SubCell"/>
</dbReference>
<dbReference type="Proteomes" id="UP001345219">
    <property type="component" value="Chromosome 23"/>
</dbReference>
<keyword evidence="5 16" id="KW-0812">Transmembrane</keyword>
<evidence type="ECO:0000256" key="14">
    <source>
        <dbReference type="ARBA" id="ARBA00023180"/>
    </source>
</evidence>
<dbReference type="GO" id="GO:0005506">
    <property type="term" value="F:iron ion binding"/>
    <property type="evidence" value="ECO:0007669"/>
    <property type="project" value="InterPro"/>
</dbReference>
<evidence type="ECO:0000256" key="11">
    <source>
        <dbReference type="ARBA" id="ARBA00023002"/>
    </source>
</evidence>
<evidence type="ECO:0000256" key="10">
    <source>
        <dbReference type="ARBA" id="ARBA00022989"/>
    </source>
</evidence>
<feature type="domain" description="Fe2OG dioxygenase" evidence="17">
    <location>
        <begin position="166"/>
        <end position="286"/>
    </location>
</feature>
<keyword evidence="9" id="KW-0735">Signal-anchor</keyword>
<organism evidence="18 19">
    <name type="scientific">Trapa incisa</name>
    <dbReference type="NCBI Taxonomy" id="236973"/>
    <lineage>
        <taxon>Eukaryota</taxon>
        <taxon>Viridiplantae</taxon>
        <taxon>Streptophyta</taxon>
        <taxon>Embryophyta</taxon>
        <taxon>Tracheophyta</taxon>
        <taxon>Spermatophyta</taxon>
        <taxon>Magnoliopsida</taxon>
        <taxon>eudicotyledons</taxon>
        <taxon>Gunneridae</taxon>
        <taxon>Pentapetalae</taxon>
        <taxon>rosids</taxon>
        <taxon>malvids</taxon>
        <taxon>Myrtales</taxon>
        <taxon>Lythraceae</taxon>
        <taxon>Trapa</taxon>
    </lineage>
</organism>
<keyword evidence="13 16" id="KW-0472">Membrane</keyword>
<evidence type="ECO:0000256" key="16">
    <source>
        <dbReference type="SAM" id="Phobius"/>
    </source>
</evidence>
<name>A0AAN7K8M0_9MYRT</name>
<evidence type="ECO:0000256" key="5">
    <source>
        <dbReference type="ARBA" id="ARBA00022692"/>
    </source>
</evidence>
<dbReference type="Pfam" id="PF13640">
    <property type="entry name" value="2OG-FeII_Oxy_3"/>
    <property type="match status" value="1"/>
</dbReference>
<dbReference type="PROSITE" id="PS51471">
    <property type="entry name" value="FE2OG_OXY"/>
    <property type="match status" value="1"/>
</dbReference>
<comment type="subcellular location">
    <subcellularLocation>
        <location evidence="2">Endoplasmic reticulum membrane</location>
        <topology evidence="2">Single-pass type II membrane protein</topology>
    </subcellularLocation>
</comment>
<dbReference type="InterPro" id="IPR005123">
    <property type="entry name" value="Oxoglu/Fe-dep_dioxygenase_dom"/>
</dbReference>
<dbReference type="SMART" id="SM00702">
    <property type="entry name" value="P4Hc"/>
    <property type="match status" value="1"/>
</dbReference>
<feature type="transmembrane region" description="Helical" evidence="16">
    <location>
        <begin position="12"/>
        <end position="36"/>
    </location>
</feature>
<evidence type="ECO:0000313" key="18">
    <source>
        <dbReference type="EMBL" id="KAK4762114.1"/>
    </source>
</evidence>
<keyword evidence="19" id="KW-1185">Reference proteome</keyword>
<dbReference type="PANTHER" id="PTHR10869">
    <property type="entry name" value="PROLYL 4-HYDROXYLASE ALPHA SUBUNIT"/>
    <property type="match status" value="1"/>
</dbReference>
<keyword evidence="10 16" id="KW-1133">Transmembrane helix</keyword>
<proteinExistence type="inferred from homology"/>
<keyword evidence="7" id="KW-0256">Endoplasmic reticulum</keyword>
<keyword evidence="6" id="KW-0479">Metal-binding</keyword>
<comment type="similarity">
    <text evidence="3">Belongs to the P4HA family.</text>
</comment>
<sequence length="292" mass="32401">MRIKAKSSRPKLGLPMVVFSCLFFFIAGFFASAIFFQDAPTVKPRLRLLEVVNEEGHKSIPHGESGEDAIGSIPFQVLSWKPRALYFPNFATAEECQIIVKMAKASLKPSSLALRKGETIESTKGTRTSSGTFISASEDKTGTLGYIEEKIARATMIPRAHGEDMTMLQAFNILRYEVDQKYDSHYDAFNPSEYGPQSSQRIASFLLYLSNVEEGGETVFPLENGVSIGRGFSFKQCTGLKVKPRQGDGLLFYSLFPNGTIDLSSLHGSCPVTKGEKWVATKWIRDQREGEN</sequence>